<evidence type="ECO:0000313" key="1">
    <source>
        <dbReference type="EMBL" id="QJF12408.1"/>
    </source>
</evidence>
<evidence type="ECO:0000313" key="2">
    <source>
        <dbReference type="Proteomes" id="UP000502572"/>
    </source>
</evidence>
<organismHost>
    <name type="scientific">Pyrobaculum oguniense</name>
    <dbReference type="NCBI Taxonomy" id="99007"/>
</organismHost>
<dbReference type="EMBL" id="MN876844">
    <property type="protein sequence ID" value="QJF12408.1"/>
    <property type="molecule type" value="Genomic_DNA"/>
</dbReference>
<dbReference type="GO" id="GO:0016740">
    <property type="term" value="F:transferase activity"/>
    <property type="evidence" value="ECO:0007669"/>
    <property type="project" value="UniProtKB-KW"/>
</dbReference>
<dbReference type="Proteomes" id="UP000502572">
    <property type="component" value="Segment"/>
</dbReference>
<organism evidence="1 2">
    <name type="scientific">Pyrobaculum filamentous virus 2</name>
    <name type="common">PFV2</name>
    <dbReference type="NCBI Taxonomy" id="2730621"/>
    <lineage>
        <taxon>Viruses</taxon>
        <taxon>Adnaviria</taxon>
        <taxon>Zilligvirae</taxon>
        <taxon>Taleaviricota</taxon>
        <taxon>Tokiviricetes</taxon>
        <taxon>Primavirales</taxon>
        <taxon>Tristromaviridae</taxon>
        <taxon>Alphatristromavirus</taxon>
        <taxon>Alphatristromavirus puteoliense</taxon>
    </lineage>
</organism>
<keyword evidence="2" id="KW-1185">Reference proteome</keyword>
<name>A0A6M3VX42_PFV2</name>
<sequence>MVFFVSVGRNETENAVRYTYESASRFGHVVFHVDDEEVARWVRSIVKGADVVVVRGLGEGRAWFLEYVADTGEEGVMMDSHVYVFKRPECSDLCDFKRYDFGFDADGDPTSVINKAVYHYGQCKWDRKTEFFVFDCDYKPFSHNPLQYVHPVVAREVVNLYSKYGLRPIFPGYGSDMEQFYVSAWRLGFSGTCVDGITYAHRATVSNTGHPFWSERWKDREYFDKWFQANVCFLKLHVPVEKWDLPRSVGFDPSLCKYVDDRTARLINDEFRRGYYDYVKWAVDRGFIK</sequence>
<protein>
    <submittedName>
        <fullName evidence="1">Putative glycosyltransferase</fullName>
    </submittedName>
</protein>
<reference evidence="1 2" key="1">
    <citation type="journal article" date="2020" name="ISME J.">
        <title>New virus isolates from Italian hydrothermal environments underscore the biogeographic pattern in archaeal virus communities.</title>
        <authorList>
            <person name="Baquero D.P."/>
            <person name="Contursi P."/>
            <person name="Piochi M."/>
            <person name="Bartolucci S."/>
            <person name="Liu Y."/>
            <person name="Cvirkaite-Krupovic V."/>
            <person name="Prangishvili D."/>
            <person name="Krupovic M."/>
        </authorList>
    </citation>
    <scope>NUCLEOTIDE SEQUENCE [LARGE SCALE GENOMIC DNA]</scope>
    <source>
        <strain evidence="1">4</strain>
    </source>
</reference>
<keyword evidence="1" id="KW-0808">Transferase</keyword>
<gene>
    <name evidence="1" type="ORF">PFV2_gp35</name>
</gene>
<proteinExistence type="predicted"/>
<accession>A0A6M3VX42</accession>
<organismHost>
    <name type="scientific">Pyrobaculum arsenaticum</name>
    <dbReference type="NCBI Taxonomy" id="121277"/>
</organismHost>